<sequence length="209" mass="22658">MTRRRAGAVFAALLVTACGTGQAPETWPEGSVHGAWQSVFTGYGHTGSRPDGTLVVSPVAPTGADTHAALIAGVAGYGDFDATIRLRTVAQLRVPTPHEWEAGWVLWHYTDPQHFYYVLLKGSGWEIGKEDPAYPGSQRFLATGPGRFTVGDWHEVRVRQTGTTITVWVDGAEPITLRDDERPYPAGRIGLYAEDATAEFQPGTIRALP</sequence>
<keyword evidence="1" id="KW-0732">Signal</keyword>
<feature type="chain" id="PRO_5045500352" evidence="1">
    <location>
        <begin position="24"/>
        <end position="209"/>
    </location>
</feature>
<dbReference type="InterPro" id="IPR010496">
    <property type="entry name" value="AL/BT2_dom"/>
</dbReference>
<dbReference type="RefSeq" id="WP_168512416.1">
    <property type="nucleotide sequence ID" value="NZ_JAAXLS010000002.1"/>
</dbReference>
<feature type="signal peptide" evidence="1">
    <location>
        <begin position="1"/>
        <end position="23"/>
    </location>
</feature>
<dbReference type="EMBL" id="JAAXLS010000002">
    <property type="protein sequence ID" value="NKQ52531.1"/>
    <property type="molecule type" value="Genomic_DNA"/>
</dbReference>
<dbReference type="SUPFAM" id="SSF49899">
    <property type="entry name" value="Concanavalin A-like lectins/glucanases"/>
    <property type="match status" value="1"/>
</dbReference>
<dbReference type="Gene3D" id="2.60.120.560">
    <property type="entry name" value="Exo-inulinase, domain 1"/>
    <property type="match status" value="1"/>
</dbReference>
<dbReference type="InterPro" id="IPR013320">
    <property type="entry name" value="ConA-like_dom_sf"/>
</dbReference>
<name>A0ABX1J2M7_9PSEU</name>
<reference evidence="3 4" key="1">
    <citation type="submission" date="2020-04" db="EMBL/GenBank/DDBJ databases">
        <title>Novel species.</title>
        <authorList>
            <person name="Teo W.F.A."/>
            <person name="Lipun K."/>
            <person name="Srisuk N."/>
            <person name="Duangmal K."/>
        </authorList>
    </citation>
    <scope>NUCLEOTIDE SEQUENCE [LARGE SCALE GENOMIC DNA]</scope>
    <source>
        <strain evidence="3 4">K13G38</strain>
    </source>
</reference>
<evidence type="ECO:0000256" key="1">
    <source>
        <dbReference type="SAM" id="SignalP"/>
    </source>
</evidence>
<dbReference type="Proteomes" id="UP000715441">
    <property type="component" value="Unassembled WGS sequence"/>
</dbReference>
<organism evidence="3 4">
    <name type="scientific">Amycolatopsis acididurans</name>
    <dbReference type="NCBI Taxonomy" id="2724524"/>
    <lineage>
        <taxon>Bacteria</taxon>
        <taxon>Bacillati</taxon>
        <taxon>Actinomycetota</taxon>
        <taxon>Actinomycetes</taxon>
        <taxon>Pseudonocardiales</taxon>
        <taxon>Pseudonocardiaceae</taxon>
        <taxon>Amycolatopsis</taxon>
    </lineage>
</organism>
<feature type="domain" description="3-keto-alpha-glucoside-1,2-lyase/3-keto-2-hydroxy-glucal hydratase" evidence="2">
    <location>
        <begin position="36"/>
        <end position="201"/>
    </location>
</feature>
<accession>A0ABX1J2M7</accession>
<evidence type="ECO:0000259" key="2">
    <source>
        <dbReference type="Pfam" id="PF06439"/>
    </source>
</evidence>
<keyword evidence="4" id="KW-1185">Reference proteome</keyword>
<gene>
    <name evidence="3" type="ORF">HFP15_06525</name>
</gene>
<dbReference type="Pfam" id="PF06439">
    <property type="entry name" value="3keto-disac_hyd"/>
    <property type="match status" value="1"/>
</dbReference>
<proteinExistence type="predicted"/>
<dbReference type="PROSITE" id="PS51257">
    <property type="entry name" value="PROKAR_LIPOPROTEIN"/>
    <property type="match status" value="1"/>
</dbReference>
<comment type="caution">
    <text evidence="3">The sequence shown here is derived from an EMBL/GenBank/DDBJ whole genome shotgun (WGS) entry which is preliminary data.</text>
</comment>
<protein>
    <submittedName>
        <fullName evidence="3">DUF1080 domain-containing protein</fullName>
    </submittedName>
</protein>
<evidence type="ECO:0000313" key="3">
    <source>
        <dbReference type="EMBL" id="NKQ52531.1"/>
    </source>
</evidence>
<evidence type="ECO:0000313" key="4">
    <source>
        <dbReference type="Proteomes" id="UP000715441"/>
    </source>
</evidence>